<reference evidence="4 5" key="1">
    <citation type="submission" date="2016-11" db="EMBL/GenBank/DDBJ databases">
        <authorList>
            <person name="Jaros S."/>
            <person name="Januszkiewicz K."/>
            <person name="Wedrychowicz H."/>
        </authorList>
    </citation>
    <scope>NUCLEOTIDE SEQUENCE [LARGE SCALE GENOMIC DNA]</scope>
    <source>
        <strain evidence="4 5">DSM 26897</strain>
    </source>
</reference>
<evidence type="ECO:0000256" key="1">
    <source>
        <dbReference type="ARBA" id="ARBA00010835"/>
    </source>
</evidence>
<dbReference type="GO" id="GO:0072344">
    <property type="term" value="P:rescue of stalled ribosome"/>
    <property type="evidence" value="ECO:0007669"/>
    <property type="project" value="TreeGrafter"/>
</dbReference>
<dbReference type="Gene3D" id="3.30.160.20">
    <property type="match status" value="1"/>
</dbReference>
<dbReference type="PANTHER" id="PTHR47814:SF1">
    <property type="entry name" value="PEPTIDYL-TRNA HYDROLASE ARFB"/>
    <property type="match status" value="1"/>
</dbReference>
<dbReference type="STRING" id="1302690.BUE76_19040"/>
<dbReference type="EMBL" id="FQUO01000014">
    <property type="protein sequence ID" value="SHF91624.1"/>
    <property type="molecule type" value="Genomic_DNA"/>
</dbReference>
<dbReference type="Pfam" id="PF00472">
    <property type="entry name" value="RF-1"/>
    <property type="match status" value="1"/>
</dbReference>
<organism evidence="4 5">
    <name type="scientific">Cnuella takakiae</name>
    <dbReference type="NCBI Taxonomy" id="1302690"/>
    <lineage>
        <taxon>Bacteria</taxon>
        <taxon>Pseudomonadati</taxon>
        <taxon>Bacteroidota</taxon>
        <taxon>Chitinophagia</taxon>
        <taxon>Chitinophagales</taxon>
        <taxon>Chitinophagaceae</taxon>
        <taxon>Cnuella</taxon>
    </lineage>
</organism>
<feature type="region of interest" description="Disordered" evidence="2">
    <location>
        <begin position="96"/>
        <end position="133"/>
    </location>
</feature>
<feature type="compositionally biased region" description="Basic residues" evidence="2">
    <location>
        <begin position="113"/>
        <end position="133"/>
    </location>
</feature>
<protein>
    <submittedName>
        <fullName evidence="4">Ribosome-associated protein</fullName>
    </submittedName>
</protein>
<dbReference type="RefSeq" id="WP_073045556.1">
    <property type="nucleotide sequence ID" value="NZ_FQUO01000014.1"/>
</dbReference>
<proteinExistence type="inferred from homology"/>
<dbReference type="PANTHER" id="PTHR47814">
    <property type="entry name" value="PEPTIDYL-TRNA HYDROLASE ARFB"/>
    <property type="match status" value="1"/>
</dbReference>
<feature type="domain" description="Prokaryotic-type class I peptide chain release factors" evidence="3">
    <location>
        <begin position="13"/>
        <end position="29"/>
    </location>
</feature>
<dbReference type="OrthoDB" id="9815709at2"/>
<dbReference type="GO" id="GO:0003747">
    <property type="term" value="F:translation release factor activity"/>
    <property type="evidence" value="ECO:0007669"/>
    <property type="project" value="InterPro"/>
</dbReference>
<accession>A0A1M5FJJ8</accession>
<evidence type="ECO:0000259" key="3">
    <source>
        <dbReference type="PROSITE" id="PS00745"/>
    </source>
</evidence>
<dbReference type="GO" id="GO:0004045">
    <property type="term" value="F:peptidyl-tRNA hydrolase activity"/>
    <property type="evidence" value="ECO:0007669"/>
    <property type="project" value="TreeGrafter"/>
</dbReference>
<dbReference type="NCBIfam" id="NF006718">
    <property type="entry name" value="PRK09256.1"/>
    <property type="match status" value="1"/>
</dbReference>
<evidence type="ECO:0000313" key="4">
    <source>
        <dbReference type="EMBL" id="SHF91624.1"/>
    </source>
</evidence>
<dbReference type="InterPro" id="IPR045853">
    <property type="entry name" value="Pep_chain_release_fac_I_sf"/>
</dbReference>
<name>A0A1M5FJJ8_9BACT</name>
<dbReference type="Proteomes" id="UP000184368">
    <property type="component" value="Unassembled WGS sequence"/>
</dbReference>
<dbReference type="AlphaFoldDB" id="A0A1M5FJJ8"/>
<comment type="similarity">
    <text evidence="1">Belongs to the prokaryotic/mitochondrial release factor family.</text>
</comment>
<gene>
    <name evidence="4" type="ORF">SAMN05444008_11433</name>
</gene>
<feature type="region of interest" description="Disordered" evidence="2">
    <location>
        <begin position="1"/>
        <end position="20"/>
    </location>
</feature>
<dbReference type="InterPro" id="IPR000352">
    <property type="entry name" value="Pep_chain_release_fac_I"/>
</dbReference>
<dbReference type="GO" id="GO:0043022">
    <property type="term" value="F:ribosome binding"/>
    <property type="evidence" value="ECO:0007669"/>
    <property type="project" value="TreeGrafter"/>
</dbReference>
<dbReference type="PROSITE" id="PS00745">
    <property type="entry name" value="RF_PROK_I"/>
    <property type="match status" value="1"/>
</dbReference>
<feature type="compositionally biased region" description="Polar residues" evidence="2">
    <location>
        <begin position="8"/>
        <end position="20"/>
    </location>
</feature>
<evidence type="ECO:0000256" key="2">
    <source>
        <dbReference type="SAM" id="MobiDB-lite"/>
    </source>
</evidence>
<sequence length="133" mass="14966">MDVRSELKLTTSRSGGAGGQNVNKVETAVQASFDIAASQLLTDAQKTLITEKLANRINAEGLLQVKAQTYRTQIQNREEAIRKINELLRNALHRKKARIATRPTKASKEKRVDTKKKKASVKENRKRIRPGQF</sequence>
<dbReference type="SUPFAM" id="SSF75620">
    <property type="entry name" value="Release factor"/>
    <property type="match status" value="1"/>
</dbReference>
<keyword evidence="5" id="KW-1185">Reference proteome</keyword>
<evidence type="ECO:0000313" key="5">
    <source>
        <dbReference type="Proteomes" id="UP000184368"/>
    </source>
</evidence>